<dbReference type="RefSeq" id="WP_002595591.1">
    <property type="nucleotide sequence ID" value="NZ_KB851019.1"/>
</dbReference>
<accession>A0A0E2HQS1</accession>
<dbReference type="PATRIC" id="fig|999408.3.peg.2094"/>
<dbReference type="Proteomes" id="UP000013085">
    <property type="component" value="Unassembled WGS sequence"/>
</dbReference>
<dbReference type="Gene3D" id="3.90.1720.10">
    <property type="entry name" value="endopeptidase domain like (from Nostoc punctiforme)"/>
    <property type="match status" value="1"/>
</dbReference>
<evidence type="ECO:0000313" key="1">
    <source>
        <dbReference type="EMBL" id="ENZ17358.1"/>
    </source>
</evidence>
<dbReference type="SUPFAM" id="SSF54001">
    <property type="entry name" value="Cysteine proteinases"/>
    <property type="match status" value="1"/>
</dbReference>
<dbReference type="EMBL" id="AGYR01000016">
    <property type="protein sequence ID" value="ENZ17358.1"/>
    <property type="molecule type" value="Genomic_DNA"/>
</dbReference>
<name>A0A0E2HQS1_9FIRM</name>
<dbReference type="AlphaFoldDB" id="A0A0E2HQS1"/>
<dbReference type="HOGENOM" id="CLU_1072417_0_0_9"/>
<comment type="caution">
    <text evidence="1">The sequence shown here is derived from an EMBL/GenBank/DDBJ whole genome shotgun (WGS) entry which is preliminary data.</text>
</comment>
<evidence type="ECO:0008006" key="3">
    <source>
        <dbReference type="Google" id="ProtNLM"/>
    </source>
</evidence>
<sequence>MSKTVAGLIQHCKDKLGTPYVYGAKGEVLTQTILDRLARENPGTYTSTYKAKAVKYIGQHCTDCSGLISWYTGHIRGSYNYHDTATERMSIDHLDETMVGWALWKPGHIGVYIGDGWCIEAKGIDYGTKKSRVSATPWQKVLKLCDIDYAPVPVTYTQGFQPAADGQRWRYQFADGTYAANGWYWLQEMERRTWGWYLFDSEGYMLTGYQTDAAGDAFLLCPVKGSNEGKCMITDARGALRIAEKYDMVNHRYVFNW</sequence>
<protein>
    <recommendedName>
        <fullName evidence="3">NlpC/P60 domain-containing protein</fullName>
    </recommendedName>
</protein>
<organism evidence="1 2">
    <name type="scientific">[Clostridium] clostridioforme 90A8</name>
    <dbReference type="NCBI Taxonomy" id="999408"/>
    <lineage>
        <taxon>Bacteria</taxon>
        <taxon>Bacillati</taxon>
        <taxon>Bacillota</taxon>
        <taxon>Clostridia</taxon>
        <taxon>Lachnospirales</taxon>
        <taxon>Lachnospiraceae</taxon>
        <taxon>Enterocloster</taxon>
    </lineage>
</organism>
<evidence type="ECO:0000313" key="2">
    <source>
        <dbReference type="Proteomes" id="UP000013085"/>
    </source>
</evidence>
<reference evidence="1 2" key="1">
    <citation type="submission" date="2013-01" db="EMBL/GenBank/DDBJ databases">
        <title>The Genome Sequence of Clostridium clostridioforme 90A8.</title>
        <authorList>
            <consortium name="The Broad Institute Genome Sequencing Platform"/>
            <person name="Earl A."/>
            <person name="Ward D."/>
            <person name="Feldgarden M."/>
            <person name="Gevers D."/>
            <person name="Courvalin P."/>
            <person name="Lambert T."/>
            <person name="Walker B."/>
            <person name="Young S.K."/>
            <person name="Zeng Q."/>
            <person name="Gargeya S."/>
            <person name="Fitzgerald M."/>
            <person name="Haas B."/>
            <person name="Abouelleil A."/>
            <person name="Alvarado L."/>
            <person name="Arachchi H.M."/>
            <person name="Berlin A.M."/>
            <person name="Chapman S.B."/>
            <person name="Dewar J."/>
            <person name="Goldberg J."/>
            <person name="Griggs A."/>
            <person name="Gujja S."/>
            <person name="Hansen M."/>
            <person name="Howarth C."/>
            <person name="Imamovic A."/>
            <person name="Larimer J."/>
            <person name="McCowan C."/>
            <person name="Murphy C."/>
            <person name="Neiman D."/>
            <person name="Pearson M."/>
            <person name="Priest M."/>
            <person name="Roberts A."/>
            <person name="Saif S."/>
            <person name="Shea T."/>
            <person name="Sisk P."/>
            <person name="Sykes S."/>
            <person name="Wortman J."/>
            <person name="Nusbaum C."/>
            <person name="Birren B."/>
        </authorList>
    </citation>
    <scope>NUCLEOTIDE SEQUENCE [LARGE SCALE GENOMIC DNA]</scope>
    <source>
        <strain evidence="1 2">90A8</strain>
    </source>
</reference>
<dbReference type="SUPFAM" id="SSF69360">
    <property type="entry name" value="Cell wall binding repeat"/>
    <property type="match status" value="1"/>
</dbReference>
<gene>
    <name evidence="1" type="ORF">HMPREF1090_01948</name>
</gene>
<dbReference type="InterPro" id="IPR038765">
    <property type="entry name" value="Papain-like_cys_pep_sf"/>
</dbReference>
<proteinExistence type="predicted"/>
<dbReference type="Gene3D" id="2.10.270.10">
    <property type="entry name" value="Cholin Binding"/>
    <property type="match status" value="1"/>
</dbReference>